<dbReference type="OrthoDB" id="2419667at2759"/>
<dbReference type="Proteomes" id="UP000789831">
    <property type="component" value="Unassembled WGS sequence"/>
</dbReference>
<reference evidence="1" key="1">
    <citation type="submission" date="2021-06" db="EMBL/GenBank/DDBJ databases">
        <authorList>
            <person name="Kallberg Y."/>
            <person name="Tangrot J."/>
            <person name="Rosling A."/>
        </authorList>
    </citation>
    <scope>NUCLEOTIDE SEQUENCE</scope>
    <source>
        <strain evidence="1">MT106</strain>
    </source>
</reference>
<name>A0A9N9H9A8_9GLOM</name>
<comment type="caution">
    <text evidence="1">The sequence shown here is derived from an EMBL/GenBank/DDBJ whole genome shotgun (WGS) entry which is preliminary data.</text>
</comment>
<organism evidence="1 2">
    <name type="scientific">Ambispora gerdemannii</name>
    <dbReference type="NCBI Taxonomy" id="144530"/>
    <lineage>
        <taxon>Eukaryota</taxon>
        <taxon>Fungi</taxon>
        <taxon>Fungi incertae sedis</taxon>
        <taxon>Mucoromycota</taxon>
        <taxon>Glomeromycotina</taxon>
        <taxon>Glomeromycetes</taxon>
        <taxon>Archaeosporales</taxon>
        <taxon>Ambisporaceae</taxon>
        <taxon>Ambispora</taxon>
    </lineage>
</organism>
<evidence type="ECO:0000313" key="2">
    <source>
        <dbReference type="Proteomes" id="UP000789831"/>
    </source>
</evidence>
<keyword evidence="2" id="KW-1185">Reference proteome</keyword>
<protein>
    <submittedName>
        <fullName evidence="1">3602_t:CDS:1</fullName>
    </submittedName>
</protein>
<dbReference type="EMBL" id="CAJVPL010005446">
    <property type="protein sequence ID" value="CAG8658283.1"/>
    <property type="molecule type" value="Genomic_DNA"/>
</dbReference>
<sequence length="337" mass="39562">MTQVMLKNTDVLRCIFEYLSKRDQYTCARVNRKFCIVVISFIWATPFGTSCKRNVKVLKNYFLFFDDKNILQPMYHKTSTSTQALPLFDYPSYLKELRLDELFISLNMILRKHYPCTKSSHDSQLNKLICALLDMFLAHQVKLKKIFIDKKFKLNIHAIQAFKEQKYSSIFRSIGTLTICQQNFNLKLIEALKDSGCQNIVKKNFEIWMLHHTDISTISSLIMSQKGLVRLRIFDCEHGIDLILPAIKSQAETLRDLELDVVDYWRCLPWTDLAACEKLERLWITNSQHVTPAMVKPLHTASFPYMKDINVNNPLYENCDELNAWFLSRKLTMEFND</sequence>
<evidence type="ECO:0000313" key="1">
    <source>
        <dbReference type="EMBL" id="CAG8658283.1"/>
    </source>
</evidence>
<gene>
    <name evidence="1" type="ORF">AGERDE_LOCUS11693</name>
</gene>
<proteinExistence type="predicted"/>
<accession>A0A9N9H9A8</accession>
<dbReference type="AlphaFoldDB" id="A0A9N9H9A8"/>